<name>A0A210PNT4_MIZYE</name>
<dbReference type="Proteomes" id="UP000242188">
    <property type="component" value="Unassembled WGS sequence"/>
</dbReference>
<feature type="region of interest" description="Disordered" evidence="2">
    <location>
        <begin position="1024"/>
        <end position="1051"/>
    </location>
</feature>
<dbReference type="InterPro" id="IPR000008">
    <property type="entry name" value="C2_dom"/>
</dbReference>
<dbReference type="InterPro" id="IPR008936">
    <property type="entry name" value="Rho_GTPase_activation_prot"/>
</dbReference>
<proteinExistence type="predicted"/>
<dbReference type="InterPro" id="IPR001478">
    <property type="entry name" value="PDZ"/>
</dbReference>
<dbReference type="PROSITE" id="PS50106">
    <property type="entry name" value="PDZ"/>
    <property type="match status" value="1"/>
</dbReference>
<feature type="domain" description="Rho-GAP" evidence="5">
    <location>
        <begin position="823"/>
        <end position="1018"/>
    </location>
</feature>
<protein>
    <submittedName>
        <fullName evidence="6">Rho GTPase-activating protein 100F</fullName>
    </submittedName>
</protein>
<dbReference type="CDD" id="cd00030">
    <property type="entry name" value="C2"/>
    <property type="match status" value="1"/>
</dbReference>
<dbReference type="Pfam" id="PF00595">
    <property type="entry name" value="PDZ"/>
    <property type="match status" value="1"/>
</dbReference>
<organism evidence="6 7">
    <name type="scientific">Mizuhopecten yessoensis</name>
    <name type="common">Japanese scallop</name>
    <name type="synonym">Patinopecten yessoensis</name>
    <dbReference type="NCBI Taxonomy" id="6573"/>
    <lineage>
        <taxon>Eukaryota</taxon>
        <taxon>Metazoa</taxon>
        <taxon>Spiralia</taxon>
        <taxon>Lophotrochozoa</taxon>
        <taxon>Mollusca</taxon>
        <taxon>Bivalvia</taxon>
        <taxon>Autobranchia</taxon>
        <taxon>Pteriomorphia</taxon>
        <taxon>Pectinida</taxon>
        <taxon>Pectinoidea</taxon>
        <taxon>Pectinidae</taxon>
        <taxon>Mizuhopecten</taxon>
    </lineage>
</organism>
<dbReference type="SMART" id="SM00239">
    <property type="entry name" value="C2"/>
    <property type="match status" value="1"/>
</dbReference>
<dbReference type="OrthoDB" id="120383at2759"/>
<dbReference type="InterPro" id="IPR036034">
    <property type="entry name" value="PDZ_sf"/>
</dbReference>
<comment type="caution">
    <text evidence="6">The sequence shown here is derived from an EMBL/GenBank/DDBJ whole genome shotgun (WGS) entry which is preliminary data.</text>
</comment>
<evidence type="ECO:0000259" key="5">
    <source>
        <dbReference type="PROSITE" id="PS50238"/>
    </source>
</evidence>
<dbReference type="InterPro" id="IPR057459">
    <property type="entry name" value="SYDE1/2_C2"/>
</dbReference>
<dbReference type="Pfam" id="PF00620">
    <property type="entry name" value="RhoGAP"/>
    <property type="match status" value="1"/>
</dbReference>
<keyword evidence="7" id="KW-1185">Reference proteome</keyword>
<dbReference type="AlphaFoldDB" id="A0A210PNT4"/>
<dbReference type="GO" id="GO:0005096">
    <property type="term" value="F:GTPase activator activity"/>
    <property type="evidence" value="ECO:0007669"/>
    <property type="project" value="UniProtKB-KW"/>
</dbReference>
<dbReference type="GO" id="GO:0007165">
    <property type="term" value="P:signal transduction"/>
    <property type="evidence" value="ECO:0007669"/>
    <property type="project" value="InterPro"/>
</dbReference>
<feature type="region of interest" description="Disordered" evidence="2">
    <location>
        <begin position="1"/>
        <end position="82"/>
    </location>
</feature>
<dbReference type="GO" id="GO:0016477">
    <property type="term" value="P:cell migration"/>
    <property type="evidence" value="ECO:0007669"/>
    <property type="project" value="TreeGrafter"/>
</dbReference>
<dbReference type="Gene3D" id="2.60.40.150">
    <property type="entry name" value="C2 domain"/>
    <property type="match status" value="1"/>
</dbReference>
<dbReference type="PANTHER" id="PTHR46150">
    <property type="entry name" value="RHO GTPASE-ACTIVATING PROTEIN 100F"/>
    <property type="match status" value="1"/>
</dbReference>
<dbReference type="SUPFAM" id="SSF50156">
    <property type="entry name" value="PDZ domain-like"/>
    <property type="match status" value="1"/>
</dbReference>
<evidence type="ECO:0000259" key="4">
    <source>
        <dbReference type="PROSITE" id="PS50106"/>
    </source>
</evidence>
<dbReference type="GO" id="GO:0097060">
    <property type="term" value="C:synaptic membrane"/>
    <property type="evidence" value="ECO:0007669"/>
    <property type="project" value="TreeGrafter"/>
</dbReference>
<dbReference type="GO" id="GO:0046578">
    <property type="term" value="P:regulation of Ras protein signal transduction"/>
    <property type="evidence" value="ECO:0007669"/>
    <property type="project" value="TreeGrafter"/>
</dbReference>
<accession>A0A210PNT4</accession>
<dbReference type="SUPFAM" id="SSF48350">
    <property type="entry name" value="GTPase activation domain, GAP"/>
    <property type="match status" value="1"/>
</dbReference>
<dbReference type="InterPro" id="IPR052118">
    <property type="entry name" value="Rho-GAP_regulator"/>
</dbReference>
<feature type="domain" description="PDZ" evidence="4">
    <location>
        <begin position="100"/>
        <end position="170"/>
    </location>
</feature>
<feature type="region of interest" description="Disordered" evidence="2">
    <location>
        <begin position="277"/>
        <end position="296"/>
    </location>
</feature>
<dbReference type="SMART" id="SM00228">
    <property type="entry name" value="PDZ"/>
    <property type="match status" value="1"/>
</dbReference>
<dbReference type="PROSITE" id="PS50238">
    <property type="entry name" value="RHOGAP"/>
    <property type="match status" value="1"/>
</dbReference>
<dbReference type="Gene3D" id="2.30.42.10">
    <property type="match status" value="1"/>
</dbReference>
<dbReference type="SUPFAM" id="SSF49562">
    <property type="entry name" value="C2 domain (Calcium/lipid-binding domain, CaLB)"/>
    <property type="match status" value="1"/>
</dbReference>
<dbReference type="STRING" id="6573.A0A210PNT4"/>
<dbReference type="PROSITE" id="PS50004">
    <property type="entry name" value="C2"/>
    <property type="match status" value="1"/>
</dbReference>
<sequence>MAQGTGRLKQTKRSTEEKLYQTKARAVSLTGGAVSRGSRRHRQRPQSPQTAGAYGCDGGGSIDRDSPSNGSRSRNSTSNGCVPDMGIKSIAMDNSYLVQTVEIKKRPGQTLGFYIREGDGIDRQDGVFISRIQMGTVAESNGLLHIGDEILTVNKVEVGHMSLDDVVILMSIPKKLILKIRTKKSCNKKNASCPSLAITEQEEQPPVVVLKKGRSSSATALEETEKCPDIFEPFSSGAYTTDYLGQKRTSRFDRSTSQYASIFISPHRAEAKLLNEDGDSEHSSEGSLPRSVDSGGKSHYVGHRGYMSDGAYEAAGSYFSPALSPSQYGSATDRDYLKYMYSDGGGMPRKLNPKSPSKAIPIGAQQPNLTVRSNMTFEAVERVAQSESYSGGQPLQDYISHRGYDQAKKFQGGFREMLHSKAKYGRLPRSRSPECYNSDSEVIYAPPSTRSQVDSRGFSSDYETYAGGMSDDDPIYSIPQLPSSSSTELEELLRKFNTLSHELQQEQCKLQRQLSTRERTGVQTPKIAVPKVPTSDSDDYSYVCTPRQPPVPQGPKTISPTLARKAASTQTPAHTKLVRKHSADALHQYRTYQSEAETTETSHAHDQRLMPGYHPVSRGGIPASLSTSSAVESRAKTIDRDGKTISRPSSRFKDLQLVKKPLQIAYSEFEFYRADMRRRIELSRTSGLNGILGIHVLSGQGLKSSKMSLRDLYCVVSVDSMNKARTMIRTGAVNFDWDEAFDIELEDAKDVSFLIYNWDPNYKHRLCFHGTVMLPSYITGSGKKSVALKMEPKGLLYVTFLYRDPAVCFQRLTSPRKNGVFGIDLETVIKREIALRNVPILIQKCVDEIERRGLEVVGIHRLCGSARRKAQLREAFEMNVMAVSLSPENVSDVHVITGVMKDYLRELPEPLFTNALYQMLLDALSVRLPSDPDGSAKLMLSILECLPKANQETMAAVLNHLKKVASKSEKNKMALESLANCFGPVLLCPSPASSAETLDFKKHIEVLRYLLDIWPENYEMVKLENGADNQTPTPEEPKAESKPQSEKSGPA</sequence>
<gene>
    <name evidence="6" type="ORF">KP79_PYT08834</name>
</gene>
<evidence type="ECO:0000313" key="7">
    <source>
        <dbReference type="Proteomes" id="UP000242188"/>
    </source>
</evidence>
<evidence type="ECO:0000259" key="3">
    <source>
        <dbReference type="PROSITE" id="PS50004"/>
    </source>
</evidence>
<feature type="compositionally biased region" description="Basic and acidic residues" evidence="2">
    <location>
        <begin position="1035"/>
        <end position="1045"/>
    </location>
</feature>
<dbReference type="SMART" id="SM00324">
    <property type="entry name" value="RhoGAP"/>
    <property type="match status" value="1"/>
</dbReference>
<feature type="compositionally biased region" description="Low complexity" evidence="2">
    <location>
        <begin position="67"/>
        <end position="79"/>
    </location>
</feature>
<dbReference type="GO" id="GO:0030030">
    <property type="term" value="P:cell projection organization"/>
    <property type="evidence" value="ECO:0007669"/>
    <property type="project" value="TreeGrafter"/>
</dbReference>
<dbReference type="PANTHER" id="PTHR46150:SF3">
    <property type="entry name" value="RHO GTPASE-ACTIVATING PROTEIN 100F"/>
    <property type="match status" value="1"/>
</dbReference>
<evidence type="ECO:0000313" key="6">
    <source>
        <dbReference type="EMBL" id="OWF38137.1"/>
    </source>
</evidence>
<dbReference type="InterPro" id="IPR000198">
    <property type="entry name" value="RhoGAP_dom"/>
</dbReference>
<keyword evidence="1" id="KW-0343">GTPase activation</keyword>
<evidence type="ECO:0000256" key="2">
    <source>
        <dbReference type="SAM" id="MobiDB-lite"/>
    </source>
</evidence>
<dbReference type="InterPro" id="IPR035892">
    <property type="entry name" value="C2_domain_sf"/>
</dbReference>
<dbReference type="Pfam" id="PF25336">
    <property type="entry name" value="C2_SYDE"/>
    <property type="match status" value="1"/>
</dbReference>
<feature type="domain" description="C2" evidence="3">
    <location>
        <begin position="672"/>
        <end position="788"/>
    </location>
</feature>
<dbReference type="Gene3D" id="1.10.555.10">
    <property type="entry name" value="Rho GTPase activation protein"/>
    <property type="match status" value="1"/>
</dbReference>
<dbReference type="CDD" id="cd06718">
    <property type="entry name" value="PDZ_Par6-like"/>
    <property type="match status" value="1"/>
</dbReference>
<dbReference type="EMBL" id="NEDP02005572">
    <property type="protein sequence ID" value="OWF38137.1"/>
    <property type="molecule type" value="Genomic_DNA"/>
</dbReference>
<evidence type="ECO:0000256" key="1">
    <source>
        <dbReference type="ARBA" id="ARBA00022468"/>
    </source>
</evidence>
<reference evidence="6 7" key="1">
    <citation type="journal article" date="2017" name="Nat. Ecol. Evol.">
        <title>Scallop genome provides insights into evolution of bilaterian karyotype and development.</title>
        <authorList>
            <person name="Wang S."/>
            <person name="Zhang J."/>
            <person name="Jiao W."/>
            <person name="Li J."/>
            <person name="Xun X."/>
            <person name="Sun Y."/>
            <person name="Guo X."/>
            <person name="Huan P."/>
            <person name="Dong B."/>
            <person name="Zhang L."/>
            <person name="Hu X."/>
            <person name="Sun X."/>
            <person name="Wang J."/>
            <person name="Zhao C."/>
            <person name="Wang Y."/>
            <person name="Wang D."/>
            <person name="Huang X."/>
            <person name="Wang R."/>
            <person name="Lv J."/>
            <person name="Li Y."/>
            <person name="Zhang Z."/>
            <person name="Liu B."/>
            <person name="Lu W."/>
            <person name="Hui Y."/>
            <person name="Liang J."/>
            <person name="Zhou Z."/>
            <person name="Hou R."/>
            <person name="Li X."/>
            <person name="Liu Y."/>
            <person name="Li H."/>
            <person name="Ning X."/>
            <person name="Lin Y."/>
            <person name="Zhao L."/>
            <person name="Xing Q."/>
            <person name="Dou J."/>
            <person name="Li Y."/>
            <person name="Mao J."/>
            <person name="Guo H."/>
            <person name="Dou H."/>
            <person name="Li T."/>
            <person name="Mu C."/>
            <person name="Jiang W."/>
            <person name="Fu Q."/>
            <person name="Fu X."/>
            <person name="Miao Y."/>
            <person name="Liu J."/>
            <person name="Yu Q."/>
            <person name="Li R."/>
            <person name="Liao H."/>
            <person name="Li X."/>
            <person name="Kong Y."/>
            <person name="Jiang Z."/>
            <person name="Chourrout D."/>
            <person name="Li R."/>
            <person name="Bao Z."/>
        </authorList>
    </citation>
    <scope>NUCLEOTIDE SEQUENCE [LARGE SCALE GENOMIC DNA]</scope>
    <source>
        <strain evidence="6 7">PY_sf001</strain>
    </source>
</reference>